<dbReference type="RefSeq" id="WP_353547371.1">
    <property type="nucleotide sequence ID" value="NZ_JAGKSB010000011.1"/>
</dbReference>
<organism evidence="1 2">
    <name type="scientific">Rhinopithecimicrobium faecis</name>
    <dbReference type="NCBI Taxonomy" id="2820698"/>
    <lineage>
        <taxon>Bacteria</taxon>
        <taxon>Pseudomonadati</taxon>
        <taxon>Bacteroidota</taxon>
        <taxon>Sphingobacteriia</taxon>
        <taxon>Sphingobacteriales</taxon>
        <taxon>Sphingobacteriaceae</taxon>
        <taxon>Rhinopithecimicrobium</taxon>
    </lineage>
</organism>
<reference evidence="1" key="1">
    <citation type="submission" date="2021-03" db="EMBL/GenBank/DDBJ databases">
        <authorList>
            <person name="Lu T."/>
            <person name="Wang Q."/>
            <person name="Han X."/>
        </authorList>
    </citation>
    <scope>NUCLEOTIDE SEQUENCE</scope>
    <source>
        <strain evidence="1">WQ 2009</strain>
    </source>
</reference>
<evidence type="ECO:0008006" key="3">
    <source>
        <dbReference type="Google" id="ProtNLM"/>
    </source>
</evidence>
<dbReference type="Proteomes" id="UP000679691">
    <property type="component" value="Unassembled WGS sequence"/>
</dbReference>
<evidence type="ECO:0000313" key="2">
    <source>
        <dbReference type="Proteomes" id="UP000679691"/>
    </source>
</evidence>
<name>A0A8T4HGW0_9SPHI</name>
<accession>A0A8T4HGW0</accession>
<proteinExistence type="predicted"/>
<sequence length="133" mass="16233">MTTIPEYIEAMEYALLHKADRVDVQFSKNWFNQFPDIPAVFAFFLKGELYYVGEARNLHKNMFFIYHWKMKTERIRRERGYIPDVKVDYLKRLFTKEDLRLFKISFIKVELGRKECQEFLVAKYKPKYNLLSQ</sequence>
<gene>
    <name evidence="1" type="ORF">J5U18_09880</name>
</gene>
<dbReference type="AlphaFoldDB" id="A0A8T4HGW0"/>
<comment type="caution">
    <text evidence="1">The sequence shown here is derived from an EMBL/GenBank/DDBJ whole genome shotgun (WGS) entry which is preliminary data.</text>
</comment>
<protein>
    <recommendedName>
        <fullName evidence="3">GIY-YIG domain-containing protein</fullName>
    </recommendedName>
</protein>
<evidence type="ECO:0000313" key="1">
    <source>
        <dbReference type="EMBL" id="MBP3943871.1"/>
    </source>
</evidence>
<dbReference type="EMBL" id="JAGKSB010000011">
    <property type="protein sequence ID" value="MBP3943871.1"/>
    <property type="molecule type" value="Genomic_DNA"/>
</dbReference>
<keyword evidence="2" id="KW-1185">Reference proteome</keyword>